<accession>A0A5J9TJF9</accession>
<comment type="caution">
    <text evidence="2">The sequence shown here is derived from an EMBL/GenBank/DDBJ whole genome shotgun (WGS) entry which is preliminary data.</text>
</comment>
<dbReference type="AlphaFoldDB" id="A0A5J9TJF9"/>
<organism evidence="2 3">
    <name type="scientific">Eragrostis curvula</name>
    <name type="common">weeping love grass</name>
    <dbReference type="NCBI Taxonomy" id="38414"/>
    <lineage>
        <taxon>Eukaryota</taxon>
        <taxon>Viridiplantae</taxon>
        <taxon>Streptophyta</taxon>
        <taxon>Embryophyta</taxon>
        <taxon>Tracheophyta</taxon>
        <taxon>Spermatophyta</taxon>
        <taxon>Magnoliopsida</taxon>
        <taxon>Liliopsida</taxon>
        <taxon>Poales</taxon>
        <taxon>Poaceae</taxon>
        <taxon>PACMAD clade</taxon>
        <taxon>Chloridoideae</taxon>
        <taxon>Eragrostideae</taxon>
        <taxon>Eragrostidinae</taxon>
        <taxon>Eragrostis</taxon>
    </lineage>
</organism>
<sequence length="148" mass="16940">YNRHLDRINRYEKRDRQARAPQAEDAPAAAADQLPTRSHGVSRRFIAYRFATSGRRQASPPPTPIHFIAATNAYQGMAVLSNMDAKDEARLEDIQECKYEFVVNQIFGSEEEFYQFYNNYAKGKDLVLERTTVHAGHGSLSQNNFQLQ</sequence>
<dbReference type="Gramene" id="TVU10801">
    <property type="protein sequence ID" value="TVU10801"/>
    <property type="gene ID" value="EJB05_44350"/>
</dbReference>
<evidence type="ECO:0000256" key="1">
    <source>
        <dbReference type="SAM" id="MobiDB-lite"/>
    </source>
</evidence>
<dbReference type="Proteomes" id="UP000324897">
    <property type="component" value="Chromosome 3"/>
</dbReference>
<feature type="region of interest" description="Disordered" evidence="1">
    <location>
        <begin position="1"/>
        <end position="37"/>
    </location>
</feature>
<gene>
    <name evidence="2" type="ORF">EJB05_44350</name>
</gene>
<protein>
    <submittedName>
        <fullName evidence="2">Uncharacterized protein</fullName>
    </submittedName>
</protein>
<feature type="non-terminal residue" evidence="2">
    <location>
        <position position="1"/>
    </location>
</feature>
<name>A0A5J9TJF9_9POAL</name>
<evidence type="ECO:0000313" key="2">
    <source>
        <dbReference type="EMBL" id="TVU10801.1"/>
    </source>
</evidence>
<feature type="compositionally biased region" description="Low complexity" evidence="1">
    <location>
        <begin position="19"/>
        <end position="35"/>
    </location>
</feature>
<evidence type="ECO:0000313" key="3">
    <source>
        <dbReference type="Proteomes" id="UP000324897"/>
    </source>
</evidence>
<keyword evidence="3" id="KW-1185">Reference proteome</keyword>
<dbReference type="EMBL" id="RWGY01000039">
    <property type="protein sequence ID" value="TVU10801.1"/>
    <property type="molecule type" value="Genomic_DNA"/>
</dbReference>
<proteinExistence type="predicted"/>
<feature type="compositionally biased region" description="Basic and acidic residues" evidence="1">
    <location>
        <begin position="1"/>
        <end position="18"/>
    </location>
</feature>
<reference evidence="2 3" key="1">
    <citation type="journal article" date="2019" name="Sci. Rep.">
        <title>A high-quality genome of Eragrostis curvula grass provides insights into Poaceae evolution and supports new strategies to enhance forage quality.</title>
        <authorList>
            <person name="Carballo J."/>
            <person name="Santos B.A.C.M."/>
            <person name="Zappacosta D."/>
            <person name="Garbus I."/>
            <person name="Selva J.P."/>
            <person name="Gallo C.A."/>
            <person name="Diaz A."/>
            <person name="Albertini E."/>
            <person name="Caccamo M."/>
            <person name="Echenique V."/>
        </authorList>
    </citation>
    <scope>NUCLEOTIDE SEQUENCE [LARGE SCALE GENOMIC DNA]</scope>
    <source>
        <strain evidence="3">cv. Victoria</strain>
        <tissue evidence="2">Leaf</tissue>
    </source>
</reference>